<dbReference type="InterPro" id="IPR037523">
    <property type="entry name" value="VOC_core"/>
</dbReference>
<keyword evidence="5" id="KW-1185">Reference proteome</keyword>
<dbReference type="InterPro" id="IPR029068">
    <property type="entry name" value="Glyas_Bleomycin-R_OHBP_Dase"/>
</dbReference>
<gene>
    <name evidence="4" type="ORF">GBAR_LOCUS27963</name>
</gene>
<feature type="domain" description="VOC" evidence="3">
    <location>
        <begin position="27"/>
        <end position="153"/>
    </location>
</feature>
<evidence type="ECO:0000256" key="1">
    <source>
        <dbReference type="ARBA" id="ARBA00010363"/>
    </source>
</evidence>
<name>A0AA35TN05_GEOBA</name>
<dbReference type="PROSITE" id="PS51819">
    <property type="entry name" value="VOC"/>
    <property type="match status" value="1"/>
</dbReference>
<evidence type="ECO:0000256" key="2">
    <source>
        <dbReference type="ARBA" id="ARBA00040140"/>
    </source>
</evidence>
<organism evidence="4 5">
    <name type="scientific">Geodia barretti</name>
    <name type="common">Barrett's horny sponge</name>
    <dbReference type="NCBI Taxonomy" id="519541"/>
    <lineage>
        <taxon>Eukaryota</taxon>
        <taxon>Metazoa</taxon>
        <taxon>Porifera</taxon>
        <taxon>Demospongiae</taxon>
        <taxon>Heteroscleromorpha</taxon>
        <taxon>Tetractinellida</taxon>
        <taxon>Astrophorina</taxon>
        <taxon>Geodiidae</taxon>
        <taxon>Geodia</taxon>
    </lineage>
</organism>
<dbReference type="InterPro" id="IPR050383">
    <property type="entry name" value="GlyoxalaseI/FosfomycinResist"/>
</dbReference>
<dbReference type="Proteomes" id="UP001174909">
    <property type="component" value="Unassembled WGS sequence"/>
</dbReference>
<evidence type="ECO:0000313" key="4">
    <source>
        <dbReference type="EMBL" id="CAI8050999.1"/>
    </source>
</evidence>
<dbReference type="Gene3D" id="3.10.180.10">
    <property type="entry name" value="2,3-Dihydroxybiphenyl 1,2-Dioxygenase, domain 1"/>
    <property type="match status" value="1"/>
</dbReference>
<reference evidence="4" key="1">
    <citation type="submission" date="2023-03" db="EMBL/GenBank/DDBJ databases">
        <authorList>
            <person name="Steffen K."/>
            <person name="Cardenas P."/>
        </authorList>
    </citation>
    <scope>NUCLEOTIDE SEQUENCE</scope>
</reference>
<proteinExistence type="inferred from homology"/>
<dbReference type="SUPFAM" id="SSF54593">
    <property type="entry name" value="Glyoxalase/Bleomycin resistance protein/Dihydroxybiphenyl dioxygenase"/>
    <property type="match status" value="1"/>
</dbReference>
<comment type="caution">
    <text evidence="4">The sequence shown here is derived from an EMBL/GenBank/DDBJ whole genome shotgun (WGS) entry which is preliminary data.</text>
</comment>
<sequence>MLVLRRTVMATQTKFEQVTKPLVKITEMDHIVLRTRDVEESLRFYVEVLGLQAERVEQWRAGEVRFPSARLNADTIIDFFASENMPEDKDGPRNQDHFCMVIDYTDMDELKANMEAIGVEIQVGPGKRWGSHGDGISLYIYDPDDNVVELRHY</sequence>
<dbReference type="PANTHER" id="PTHR21366">
    <property type="entry name" value="GLYOXALASE FAMILY PROTEIN"/>
    <property type="match status" value="1"/>
</dbReference>
<accession>A0AA35TN05</accession>
<dbReference type="PANTHER" id="PTHR21366:SF14">
    <property type="entry name" value="GLYOXALASE DOMAIN-CONTAINING PROTEIN 5"/>
    <property type="match status" value="1"/>
</dbReference>
<dbReference type="AlphaFoldDB" id="A0AA35TN05"/>
<dbReference type="Pfam" id="PF00903">
    <property type="entry name" value="Glyoxalase"/>
    <property type="match status" value="1"/>
</dbReference>
<protein>
    <recommendedName>
        <fullName evidence="2">Glyoxalase domain-containing protein 5</fullName>
    </recommendedName>
</protein>
<evidence type="ECO:0000259" key="3">
    <source>
        <dbReference type="PROSITE" id="PS51819"/>
    </source>
</evidence>
<evidence type="ECO:0000313" key="5">
    <source>
        <dbReference type="Proteomes" id="UP001174909"/>
    </source>
</evidence>
<dbReference type="InterPro" id="IPR004360">
    <property type="entry name" value="Glyas_Fos-R_dOase_dom"/>
</dbReference>
<comment type="similarity">
    <text evidence="1">Belongs to the glyoxalase I family.</text>
</comment>
<dbReference type="EMBL" id="CASHTH010003893">
    <property type="protein sequence ID" value="CAI8050999.1"/>
    <property type="molecule type" value="Genomic_DNA"/>
</dbReference>